<reference evidence="6" key="2">
    <citation type="submission" date="2010-07" db="EMBL/GenBank/DDBJ databases">
        <authorList>
            <consortium name="The Caenorhabditis brenneri Sequencing and Analysis Consortium"/>
            <person name="Wilson R.K."/>
        </authorList>
    </citation>
    <scope>NUCLEOTIDE SEQUENCE</scope>
    <source>
        <strain evidence="6">PB2801</strain>
    </source>
</reference>
<dbReference type="GO" id="GO:1990904">
    <property type="term" value="C:ribonucleoprotein complex"/>
    <property type="evidence" value="ECO:0007669"/>
    <property type="project" value="TreeGrafter"/>
</dbReference>
<feature type="domain" description="RRM" evidence="4">
    <location>
        <begin position="188"/>
        <end position="265"/>
    </location>
</feature>
<dbReference type="CDD" id="cd00590">
    <property type="entry name" value="RRM_SF"/>
    <property type="match status" value="1"/>
</dbReference>
<keyword evidence="7" id="KW-1185">Reference proteome</keyword>
<dbReference type="EMBL" id="FJ362365">
    <property type="protein sequence ID" value="ACI49105.1"/>
    <property type="molecule type" value="Genomic_DNA"/>
</dbReference>
<dbReference type="eggNOG" id="KOG4212">
    <property type="taxonomic scope" value="Eukaryota"/>
</dbReference>
<feature type="domain" description="RRM" evidence="4">
    <location>
        <begin position="44"/>
        <end position="122"/>
    </location>
</feature>
<dbReference type="Pfam" id="PF00076">
    <property type="entry name" value="RRM_1"/>
    <property type="match status" value="3"/>
</dbReference>
<evidence type="ECO:0000313" key="7">
    <source>
        <dbReference type="Proteomes" id="UP000008068"/>
    </source>
</evidence>
<gene>
    <name evidence="6" type="ORF">CAEBREN_19066</name>
    <name evidence="5" type="ORF">Cbre_JD13.007</name>
</gene>
<protein>
    <recommendedName>
        <fullName evidence="4">RRM domain-containing protein</fullName>
    </recommendedName>
</protein>
<feature type="domain" description="RRM" evidence="4">
    <location>
        <begin position="380"/>
        <end position="449"/>
    </location>
</feature>
<dbReference type="SUPFAM" id="SSF54928">
    <property type="entry name" value="RNA-binding domain, RBD"/>
    <property type="match status" value="2"/>
</dbReference>
<reference evidence="7" key="3">
    <citation type="submission" date="2011-07" db="EMBL/GenBank/DDBJ databases">
        <authorList>
            <consortium name="Caenorhabditis brenneri Sequencing and Analysis Consortium"/>
            <person name="Wilson R.K."/>
        </authorList>
    </citation>
    <scope>NUCLEOTIDE SEQUENCE [LARGE SCALE GENOMIC DNA]</scope>
    <source>
        <strain evidence="7">PB2801</strain>
    </source>
</reference>
<name>B6VBL2_CAEBE</name>
<evidence type="ECO:0000256" key="1">
    <source>
        <dbReference type="ARBA" id="ARBA00022884"/>
    </source>
</evidence>
<dbReference type="InterPro" id="IPR000504">
    <property type="entry name" value="RRM_dom"/>
</dbReference>
<dbReference type="InterPro" id="IPR012677">
    <property type="entry name" value="Nucleotide-bd_a/b_plait_sf"/>
</dbReference>
<organism evidence="5">
    <name type="scientific">Caenorhabditis brenneri</name>
    <name type="common">Nematode worm</name>
    <dbReference type="NCBI Taxonomy" id="135651"/>
    <lineage>
        <taxon>Eukaryota</taxon>
        <taxon>Metazoa</taxon>
        <taxon>Ecdysozoa</taxon>
        <taxon>Nematoda</taxon>
        <taxon>Chromadorea</taxon>
        <taxon>Rhabditida</taxon>
        <taxon>Rhabditina</taxon>
        <taxon>Rhabditomorpha</taxon>
        <taxon>Rhabditoidea</taxon>
        <taxon>Rhabditidae</taxon>
        <taxon>Peloderinae</taxon>
        <taxon>Caenorhabditis</taxon>
    </lineage>
</organism>
<dbReference type="FunCoup" id="B6VBL2">
    <property type="interactions" value="3488"/>
</dbReference>
<keyword evidence="1 2" id="KW-0694">RNA-binding</keyword>
<sequence>MNRNRRDGQRDVKRERRSRSRSPRRSRIGAAVGSNNGNASLNNRMVYITNIAYEARWVDLKSLVREKGGEVVFCELLEDRNGKPKGNAVVEFETREGAENCVSNLQKYDWKGRSIIAKEIRDPTAFFRTIKTETGIDYLSRTGGNGPVGGRAPQGKDLDRPARTGTFDLFGLNMEFLRQHNIEPPLCERIFIANLAFNVGTDKLYEVFGMAGKISWMDFRIDKEGKTKGVCVIQYTHPIEAVQAISMFNGQRLFDRNLVVKMDRFEKEPEHKEGGLPRGLESIGMGLGADGAPLANVHGMFPAENPAPFTAPAAPFVAGGPQVGGVSGFGASADQASFARSVMNTGPFGSGSGSGTTFTSDVFGGNGNTGIATAVPQATRVVVIRNLPNDYTWQIVRDRVRNFGEVDSVDMMGPGTARIRFASFQDAERARSALYGTTVEGRIINVDYA</sequence>
<dbReference type="HOGENOM" id="CLU_019566_2_0_1"/>
<dbReference type="AlphaFoldDB" id="B6VBL2"/>
<dbReference type="PROSITE" id="PS50102">
    <property type="entry name" value="RRM"/>
    <property type="match status" value="3"/>
</dbReference>
<dbReference type="GO" id="GO:0005634">
    <property type="term" value="C:nucleus"/>
    <property type="evidence" value="ECO:0007669"/>
    <property type="project" value="TreeGrafter"/>
</dbReference>
<evidence type="ECO:0000256" key="3">
    <source>
        <dbReference type="SAM" id="MobiDB-lite"/>
    </source>
</evidence>
<dbReference type="OMA" id="PLDYTWQ"/>
<dbReference type="InterPro" id="IPR050374">
    <property type="entry name" value="RRT5_SRSF_SR"/>
</dbReference>
<dbReference type="GO" id="GO:0003729">
    <property type="term" value="F:mRNA binding"/>
    <property type="evidence" value="ECO:0007669"/>
    <property type="project" value="TreeGrafter"/>
</dbReference>
<proteinExistence type="predicted"/>
<dbReference type="FunFam" id="3.30.70.330:FF:001053">
    <property type="entry name" value="Protein CBG12231"/>
    <property type="match status" value="1"/>
</dbReference>
<reference evidence="6" key="4">
    <citation type="submission" date="2011-07" db="EMBL/GenBank/DDBJ databases">
        <authorList>
            <consortium name="WormBase Consortium"/>
        </authorList>
    </citation>
    <scope>NUCLEOTIDE SEQUENCE [LARGE SCALE GENOMIC DNA]</scope>
    <source>
        <strain evidence="6">PB2801</strain>
    </source>
</reference>
<accession>B6VBL2</accession>
<reference evidence="5" key="1">
    <citation type="journal article" date="2008" name="Genome Res.">
        <title>Multigenome DNA sequence conservation identifies Hox cis-regulatory elements.</title>
        <authorList>
            <person name="Kuntz S.G."/>
            <person name="Schwarz E.M."/>
            <person name="DeModena J.A."/>
            <person name="De Buysscher T."/>
            <person name="Trout D."/>
            <person name="Shizuya H."/>
            <person name="Sternberg P.W."/>
            <person name="Wold B.J."/>
        </authorList>
    </citation>
    <scope>NUCLEOTIDE SEQUENCE</scope>
    <source>
        <strain evidence="5">CB5161</strain>
    </source>
</reference>
<feature type="compositionally biased region" description="Basic residues" evidence="3">
    <location>
        <begin position="15"/>
        <end position="27"/>
    </location>
</feature>
<dbReference type="PANTHER" id="PTHR23003">
    <property type="entry name" value="RNA RECOGNITION MOTIF RRM DOMAIN CONTAINING PROTEIN"/>
    <property type="match status" value="1"/>
</dbReference>
<dbReference type="SMART" id="SM00360">
    <property type="entry name" value="RRM"/>
    <property type="match status" value="3"/>
</dbReference>
<feature type="compositionally biased region" description="Basic and acidic residues" evidence="3">
    <location>
        <begin position="1"/>
        <end position="14"/>
    </location>
</feature>
<evidence type="ECO:0000313" key="5">
    <source>
        <dbReference type="EMBL" id="ACI49105.1"/>
    </source>
</evidence>
<dbReference type="PANTHER" id="PTHR23003:SF3">
    <property type="entry name" value="FI21236P1-RELATED"/>
    <property type="match status" value="1"/>
</dbReference>
<evidence type="ECO:0000313" key="6">
    <source>
        <dbReference type="EMBL" id="EGT45116.1"/>
    </source>
</evidence>
<dbReference type="InterPro" id="IPR035979">
    <property type="entry name" value="RBD_domain_sf"/>
</dbReference>
<evidence type="ECO:0000256" key="2">
    <source>
        <dbReference type="PROSITE-ProRule" id="PRU00176"/>
    </source>
</evidence>
<dbReference type="Proteomes" id="UP000008068">
    <property type="component" value="Unassembled WGS sequence"/>
</dbReference>
<feature type="region of interest" description="Disordered" evidence="3">
    <location>
        <begin position="1"/>
        <end position="35"/>
    </location>
</feature>
<dbReference type="Gene3D" id="3.30.70.330">
    <property type="match status" value="3"/>
</dbReference>
<dbReference type="OrthoDB" id="610462at2759"/>
<dbReference type="GO" id="GO:0005737">
    <property type="term" value="C:cytoplasm"/>
    <property type="evidence" value="ECO:0007669"/>
    <property type="project" value="TreeGrafter"/>
</dbReference>
<dbReference type="EMBL" id="GL380070">
    <property type="protein sequence ID" value="EGT45116.1"/>
    <property type="molecule type" value="Genomic_DNA"/>
</dbReference>
<dbReference type="STRING" id="135651.B6VBL2"/>
<evidence type="ECO:0000259" key="4">
    <source>
        <dbReference type="PROSITE" id="PS50102"/>
    </source>
</evidence>